<evidence type="ECO:0000256" key="1">
    <source>
        <dbReference type="ARBA" id="ARBA00006395"/>
    </source>
</evidence>
<feature type="domain" description="RecQ mediated genome instability protein 1 OB-fold" evidence="3">
    <location>
        <begin position="84"/>
        <end position="192"/>
    </location>
</feature>
<accession>A0A9P6DQR3</accession>
<dbReference type="Pfam" id="PF08585">
    <property type="entry name" value="RMI1_N_C"/>
    <property type="match status" value="1"/>
</dbReference>
<gene>
    <name evidence="4" type="ORF">BS47DRAFT_1304680</name>
</gene>
<dbReference type="InterPro" id="IPR042470">
    <property type="entry name" value="RMI1_N_C_sf"/>
</dbReference>
<dbReference type="GO" id="GO:0000724">
    <property type="term" value="P:double-strand break repair via homologous recombination"/>
    <property type="evidence" value="ECO:0007669"/>
    <property type="project" value="TreeGrafter"/>
</dbReference>
<sequence>MAPVPSSISRRLKLKYARPAVDPAWLQACFDWVLEEHQLQAWQIDELFDLVDSQASSARFLSSDLADSAIAGTGLPERTADLKKERIANKSTGGPILCQITAITDIGHSAFSLRNVRQTRIDKADMAGLAVEAEGVENGGAVPDDGEDYTIPRYPRAMLRMVLSDGSRTLQAMEYRHIAGLQLGVTPLGCKVCDSIFW</sequence>
<evidence type="ECO:0000259" key="3">
    <source>
        <dbReference type="Pfam" id="PF08585"/>
    </source>
</evidence>
<dbReference type="AlphaFoldDB" id="A0A9P6DQR3"/>
<dbReference type="Proteomes" id="UP000886523">
    <property type="component" value="Unassembled WGS sequence"/>
</dbReference>
<organism evidence="4 5">
    <name type="scientific">Hydnum rufescens UP504</name>
    <dbReference type="NCBI Taxonomy" id="1448309"/>
    <lineage>
        <taxon>Eukaryota</taxon>
        <taxon>Fungi</taxon>
        <taxon>Dikarya</taxon>
        <taxon>Basidiomycota</taxon>
        <taxon>Agaricomycotina</taxon>
        <taxon>Agaricomycetes</taxon>
        <taxon>Cantharellales</taxon>
        <taxon>Hydnaceae</taxon>
        <taxon>Hydnum</taxon>
    </lineage>
</organism>
<evidence type="ECO:0000313" key="5">
    <source>
        <dbReference type="Proteomes" id="UP000886523"/>
    </source>
</evidence>
<reference evidence="4" key="1">
    <citation type="journal article" date="2020" name="Nat. Commun.">
        <title>Large-scale genome sequencing of mycorrhizal fungi provides insights into the early evolution of symbiotic traits.</title>
        <authorList>
            <person name="Miyauchi S."/>
            <person name="Kiss E."/>
            <person name="Kuo A."/>
            <person name="Drula E."/>
            <person name="Kohler A."/>
            <person name="Sanchez-Garcia M."/>
            <person name="Morin E."/>
            <person name="Andreopoulos B."/>
            <person name="Barry K.W."/>
            <person name="Bonito G."/>
            <person name="Buee M."/>
            <person name="Carver A."/>
            <person name="Chen C."/>
            <person name="Cichocki N."/>
            <person name="Clum A."/>
            <person name="Culley D."/>
            <person name="Crous P.W."/>
            <person name="Fauchery L."/>
            <person name="Girlanda M."/>
            <person name="Hayes R.D."/>
            <person name="Keri Z."/>
            <person name="LaButti K."/>
            <person name="Lipzen A."/>
            <person name="Lombard V."/>
            <person name="Magnuson J."/>
            <person name="Maillard F."/>
            <person name="Murat C."/>
            <person name="Nolan M."/>
            <person name="Ohm R.A."/>
            <person name="Pangilinan J."/>
            <person name="Pereira M.F."/>
            <person name="Perotto S."/>
            <person name="Peter M."/>
            <person name="Pfister S."/>
            <person name="Riley R."/>
            <person name="Sitrit Y."/>
            <person name="Stielow J.B."/>
            <person name="Szollosi G."/>
            <person name="Zifcakova L."/>
            <person name="Stursova M."/>
            <person name="Spatafora J.W."/>
            <person name="Tedersoo L."/>
            <person name="Vaario L.M."/>
            <person name="Yamada A."/>
            <person name="Yan M."/>
            <person name="Wang P."/>
            <person name="Xu J."/>
            <person name="Bruns T."/>
            <person name="Baldrian P."/>
            <person name="Vilgalys R."/>
            <person name="Dunand C."/>
            <person name="Henrissat B."/>
            <person name="Grigoriev I.V."/>
            <person name="Hibbett D."/>
            <person name="Nagy L.G."/>
            <person name="Martin F.M."/>
        </authorList>
    </citation>
    <scope>NUCLEOTIDE SEQUENCE</scope>
    <source>
        <strain evidence="4">UP504</strain>
    </source>
</reference>
<dbReference type="InterPro" id="IPR013894">
    <property type="entry name" value="RMI1_OB"/>
</dbReference>
<dbReference type="GO" id="GO:0016604">
    <property type="term" value="C:nuclear body"/>
    <property type="evidence" value="ECO:0007669"/>
    <property type="project" value="TreeGrafter"/>
</dbReference>
<dbReference type="OrthoDB" id="341511at2759"/>
<keyword evidence="5" id="KW-1185">Reference proteome</keyword>
<dbReference type="GO" id="GO:0000712">
    <property type="term" value="P:resolution of meiotic recombination intermediates"/>
    <property type="evidence" value="ECO:0007669"/>
    <property type="project" value="TreeGrafter"/>
</dbReference>
<protein>
    <recommendedName>
        <fullName evidence="2">RecQ-mediated genome instability protein 1</fullName>
    </recommendedName>
</protein>
<dbReference type="SMART" id="SM01161">
    <property type="entry name" value="DUF1767"/>
    <property type="match status" value="1"/>
</dbReference>
<dbReference type="Gene3D" id="2.40.50.770">
    <property type="entry name" value="RecQ-mediated genome instability protein Rmi1, C-terminal domain"/>
    <property type="match status" value="1"/>
</dbReference>
<comment type="caution">
    <text evidence="4">The sequence shown here is derived from an EMBL/GenBank/DDBJ whole genome shotgun (WGS) entry which is preliminary data.</text>
</comment>
<name>A0A9P6DQR3_9AGAM</name>
<dbReference type="GO" id="GO:0031422">
    <property type="term" value="C:RecQ family helicase-topoisomerase III complex"/>
    <property type="evidence" value="ECO:0007669"/>
    <property type="project" value="TreeGrafter"/>
</dbReference>
<dbReference type="PANTHER" id="PTHR14790">
    <property type="entry name" value="RECQ-MEDIATED GENOME INSTABILITY PROTEIN 1 RMI1"/>
    <property type="match status" value="1"/>
</dbReference>
<dbReference type="EMBL" id="MU129096">
    <property type="protein sequence ID" value="KAF9506890.1"/>
    <property type="molecule type" value="Genomic_DNA"/>
</dbReference>
<evidence type="ECO:0000313" key="4">
    <source>
        <dbReference type="EMBL" id="KAF9506890.1"/>
    </source>
</evidence>
<comment type="similarity">
    <text evidence="1">Belongs to the RMI1 family.</text>
</comment>
<proteinExistence type="inferred from homology"/>
<evidence type="ECO:0000256" key="2">
    <source>
        <dbReference type="ARBA" id="ARBA00018987"/>
    </source>
</evidence>
<dbReference type="PANTHER" id="PTHR14790:SF15">
    <property type="entry name" value="RECQ-MEDIATED GENOME INSTABILITY PROTEIN 1"/>
    <property type="match status" value="1"/>
</dbReference>